<proteinExistence type="predicted"/>
<dbReference type="InterPro" id="IPR023393">
    <property type="entry name" value="START-like_dom_sf"/>
</dbReference>
<gene>
    <name evidence="1" type="ORF">GQ607_002152</name>
</gene>
<dbReference type="SUPFAM" id="SSF55961">
    <property type="entry name" value="Bet v1-like"/>
    <property type="match status" value="1"/>
</dbReference>
<dbReference type="Gene3D" id="3.30.530.20">
    <property type="match status" value="1"/>
</dbReference>
<keyword evidence="2" id="KW-1185">Reference proteome</keyword>
<sequence>MPLEDLDERIVLASVTEIIQAPANEIWLFLSAIGAKRILIPGCTRSAVLEGYGENAIRRVSFGETFFDERILVCDHASYKLKYERSASTESKSCEGGACGGSTARHWGQGDQSHMGIRSYGASTRAWNEHQGASCRILSRANCILTKTQPGYNLFLREGYLTSPHCEFMMQRLSAAD</sequence>
<organism evidence="1 2">
    <name type="scientific">Colletotrichum asianum</name>
    <dbReference type="NCBI Taxonomy" id="702518"/>
    <lineage>
        <taxon>Eukaryota</taxon>
        <taxon>Fungi</taxon>
        <taxon>Dikarya</taxon>
        <taxon>Ascomycota</taxon>
        <taxon>Pezizomycotina</taxon>
        <taxon>Sordariomycetes</taxon>
        <taxon>Hypocreomycetidae</taxon>
        <taxon>Glomerellales</taxon>
        <taxon>Glomerellaceae</taxon>
        <taxon>Colletotrichum</taxon>
        <taxon>Colletotrichum gloeosporioides species complex</taxon>
    </lineage>
</organism>
<evidence type="ECO:0000313" key="1">
    <source>
        <dbReference type="EMBL" id="KAF0330748.1"/>
    </source>
</evidence>
<reference evidence="1 2" key="1">
    <citation type="submission" date="2019-12" db="EMBL/GenBank/DDBJ databases">
        <title>A genome sequence resource for the geographically widespread anthracnose pathogen Colletotrichum asianum.</title>
        <authorList>
            <person name="Meng Y."/>
        </authorList>
    </citation>
    <scope>NUCLEOTIDE SEQUENCE [LARGE SCALE GENOMIC DNA]</scope>
    <source>
        <strain evidence="1 2">ICMP 18580</strain>
    </source>
</reference>
<comment type="caution">
    <text evidence="1">The sequence shown here is derived from an EMBL/GenBank/DDBJ whole genome shotgun (WGS) entry which is preliminary data.</text>
</comment>
<dbReference type="Proteomes" id="UP000434172">
    <property type="component" value="Unassembled WGS sequence"/>
</dbReference>
<name>A0A8H3WMH9_9PEZI</name>
<protein>
    <submittedName>
        <fullName evidence="1">Bet v i allergen</fullName>
    </submittedName>
</protein>
<dbReference type="OrthoDB" id="4818697at2759"/>
<accession>A0A8H3WMH9</accession>
<dbReference type="AlphaFoldDB" id="A0A8H3WMH9"/>
<evidence type="ECO:0000313" key="2">
    <source>
        <dbReference type="Proteomes" id="UP000434172"/>
    </source>
</evidence>
<dbReference type="EMBL" id="WOWK01000006">
    <property type="protein sequence ID" value="KAF0330748.1"/>
    <property type="molecule type" value="Genomic_DNA"/>
</dbReference>